<dbReference type="Proteomes" id="UP000184476">
    <property type="component" value="Unassembled WGS sequence"/>
</dbReference>
<dbReference type="SUPFAM" id="SSF117892">
    <property type="entry name" value="Band 7/SPFH domain"/>
    <property type="match status" value="1"/>
</dbReference>
<dbReference type="Pfam" id="PF01145">
    <property type="entry name" value="Band_7"/>
    <property type="match status" value="1"/>
</dbReference>
<dbReference type="STRING" id="112248.SAMN05444392_10837"/>
<gene>
    <name evidence="3" type="ORF">SAMN05444392_10837</name>
</gene>
<protein>
    <submittedName>
        <fullName evidence="3">Regulator of protease activity HflC, stomatin/prohibitin superfamily</fullName>
    </submittedName>
</protein>
<keyword evidence="3" id="KW-0645">Protease</keyword>
<dbReference type="Gene3D" id="3.30.479.30">
    <property type="entry name" value="Band 7 domain"/>
    <property type="match status" value="1"/>
</dbReference>
<evidence type="ECO:0000313" key="4">
    <source>
        <dbReference type="Proteomes" id="UP000184476"/>
    </source>
</evidence>
<evidence type="ECO:0000259" key="2">
    <source>
        <dbReference type="Pfam" id="PF01145"/>
    </source>
</evidence>
<accession>A0A1M4Z4R0</accession>
<dbReference type="RefSeq" id="WP_073155270.1">
    <property type="nucleotide sequence ID" value="NZ_FQVL01000008.1"/>
</dbReference>
<dbReference type="InterPro" id="IPR001107">
    <property type="entry name" value="Band_7"/>
</dbReference>
<feature type="domain" description="Band 7" evidence="2">
    <location>
        <begin position="9"/>
        <end position="194"/>
    </location>
</feature>
<sequence length="340" mass="38476">MFGIRYLKTGPTQYVLHYKNGRLKRSGKGLSFYYLKRSSSISVVPIGSQDTPFIFKEIAADFQEVTVQGQLVYRVSDPELVASSLDYTIRDHPDQYASEDPEKLGERLVNLVQVHTRSEIQQHEIRTAIKISDQISQNVLASLQKNKVLESLGIELLSLNISAIRPTPEMGRALEAEAREKLYLLADESIYERRNAAVEQERMIKENELETEIKVEEKKRQIREAKADANLAVEGKEQQLRETNLQGNIRLEEEREKLVKARAKNARVEADAQAYAIEASLRPLTELDPALIQALAIQSGEPKLMVSMAMKELAQNAGKIGQLNISPHLLESLLEETKRK</sequence>
<proteinExistence type="predicted"/>
<reference evidence="3 4" key="1">
    <citation type="submission" date="2016-11" db="EMBL/GenBank/DDBJ databases">
        <authorList>
            <person name="Jaros S."/>
            <person name="Januszkiewicz K."/>
            <person name="Wedrychowicz H."/>
        </authorList>
    </citation>
    <scope>NUCLEOTIDE SEQUENCE [LARGE SCALE GENOMIC DNA]</scope>
    <source>
        <strain evidence="3 4">DSM 44666</strain>
    </source>
</reference>
<dbReference type="AlphaFoldDB" id="A0A1M4Z4R0"/>
<evidence type="ECO:0000256" key="1">
    <source>
        <dbReference type="SAM" id="Coils"/>
    </source>
</evidence>
<organism evidence="3 4">
    <name type="scientific">Seinonella peptonophila</name>
    <dbReference type="NCBI Taxonomy" id="112248"/>
    <lineage>
        <taxon>Bacteria</taxon>
        <taxon>Bacillati</taxon>
        <taxon>Bacillota</taxon>
        <taxon>Bacilli</taxon>
        <taxon>Bacillales</taxon>
        <taxon>Thermoactinomycetaceae</taxon>
        <taxon>Seinonella</taxon>
    </lineage>
</organism>
<dbReference type="InterPro" id="IPR036013">
    <property type="entry name" value="Band_7/SPFH_dom_sf"/>
</dbReference>
<evidence type="ECO:0000313" key="3">
    <source>
        <dbReference type="EMBL" id="SHF13000.1"/>
    </source>
</evidence>
<dbReference type="GO" id="GO:0006508">
    <property type="term" value="P:proteolysis"/>
    <property type="evidence" value="ECO:0007669"/>
    <property type="project" value="UniProtKB-KW"/>
</dbReference>
<dbReference type="EMBL" id="FQVL01000008">
    <property type="protein sequence ID" value="SHF13000.1"/>
    <property type="molecule type" value="Genomic_DNA"/>
</dbReference>
<keyword evidence="1" id="KW-0175">Coiled coil</keyword>
<name>A0A1M4Z4R0_9BACL</name>
<dbReference type="OrthoDB" id="3469168at2"/>
<feature type="coiled-coil region" evidence="1">
    <location>
        <begin position="208"/>
        <end position="271"/>
    </location>
</feature>
<dbReference type="GO" id="GO:0008233">
    <property type="term" value="F:peptidase activity"/>
    <property type="evidence" value="ECO:0007669"/>
    <property type="project" value="UniProtKB-KW"/>
</dbReference>
<keyword evidence="3" id="KW-0378">Hydrolase</keyword>
<keyword evidence="4" id="KW-1185">Reference proteome</keyword>